<evidence type="ECO:0000313" key="3">
    <source>
        <dbReference type="EMBL" id="WRQ89892.1"/>
    </source>
</evidence>
<keyword evidence="1" id="KW-0732">Signal</keyword>
<evidence type="ECO:0000256" key="1">
    <source>
        <dbReference type="SAM" id="SignalP"/>
    </source>
</evidence>
<dbReference type="RefSeq" id="WP_221032349.1">
    <property type="nucleotide sequence ID" value="NZ_CP139781.1"/>
</dbReference>
<reference evidence="3 4" key="2">
    <citation type="submission" date="2023-12" db="EMBL/GenBank/DDBJ databases">
        <title>Description of an unclassified Opitutus bacterium of Verrucomicrobiota.</title>
        <authorList>
            <person name="Zhang D.-F."/>
        </authorList>
    </citation>
    <scope>NUCLEOTIDE SEQUENCE [LARGE SCALE GENOMIC DNA]</scope>
    <source>
        <strain evidence="3 4">WL0086</strain>
    </source>
</reference>
<dbReference type="EMBL" id="CP139781">
    <property type="protein sequence ID" value="WRQ89892.1"/>
    <property type="molecule type" value="Genomic_DNA"/>
</dbReference>
<feature type="domain" description="Thioredoxin" evidence="2">
    <location>
        <begin position="19"/>
        <end position="154"/>
    </location>
</feature>
<dbReference type="InterPro" id="IPR013766">
    <property type="entry name" value="Thioredoxin_domain"/>
</dbReference>
<dbReference type="Gene3D" id="3.40.30.10">
    <property type="entry name" value="Glutaredoxin"/>
    <property type="match status" value="1"/>
</dbReference>
<dbReference type="SUPFAM" id="SSF52833">
    <property type="entry name" value="Thioredoxin-like"/>
    <property type="match status" value="1"/>
</dbReference>
<keyword evidence="4" id="KW-1185">Reference proteome</keyword>
<accession>A0ABZ1CDY1</accession>
<dbReference type="Proteomes" id="UP000738431">
    <property type="component" value="Chromosome"/>
</dbReference>
<evidence type="ECO:0000259" key="2">
    <source>
        <dbReference type="PROSITE" id="PS51352"/>
    </source>
</evidence>
<evidence type="ECO:0000313" key="4">
    <source>
        <dbReference type="Proteomes" id="UP000738431"/>
    </source>
</evidence>
<dbReference type="InterPro" id="IPR036249">
    <property type="entry name" value="Thioredoxin-like_sf"/>
</dbReference>
<organism evidence="3 4">
    <name type="scientific">Actomonas aquatica</name>
    <dbReference type="NCBI Taxonomy" id="2866162"/>
    <lineage>
        <taxon>Bacteria</taxon>
        <taxon>Pseudomonadati</taxon>
        <taxon>Verrucomicrobiota</taxon>
        <taxon>Opitutia</taxon>
        <taxon>Opitutales</taxon>
        <taxon>Opitutaceae</taxon>
        <taxon>Actomonas</taxon>
    </lineage>
</organism>
<feature type="signal peptide" evidence="1">
    <location>
        <begin position="1"/>
        <end position="25"/>
    </location>
</feature>
<gene>
    <name evidence="3" type="ORF">K1X11_010785</name>
</gene>
<dbReference type="PROSITE" id="PS51352">
    <property type="entry name" value="THIOREDOXIN_2"/>
    <property type="match status" value="1"/>
</dbReference>
<name>A0ABZ1CDY1_9BACT</name>
<feature type="chain" id="PRO_5045073312" description="Thioredoxin domain-containing protein" evidence="1">
    <location>
        <begin position="26"/>
        <end position="167"/>
    </location>
</feature>
<proteinExistence type="predicted"/>
<sequence>MPVSTLPRPLAALLSLICCVSGVAAAETSGPIVVADAQRLDLDAYVEPGKTVVFGFVSKFSPACPCEPCANLADPMAALQAAHDDMVVVMVQIDREGATQIDWTSPVAMQFGLRRLPHFMVVGPEGKVLVEDNPQESGTEALEWVHHRIEALPGHTVTPVKVAGGSS</sequence>
<protein>
    <recommendedName>
        <fullName evidence="2">Thioredoxin domain-containing protein</fullName>
    </recommendedName>
</protein>
<reference evidence="3 4" key="1">
    <citation type="submission" date="2021-08" db="EMBL/GenBank/DDBJ databases">
        <authorList>
            <person name="Zhang D."/>
            <person name="Zhang A."/>
            <person name="Wang L."/>
        </authorList>
    </citation>
    <scope>NUCLEOTIDE SEQUENCE [LARGE SCALE GENOMIC DNA]</scope>
    <source>
        <strain evidence="3 4">WL0086</strain>
    </source>
</reference>